<evidence type="ECO:0000313" key="2">
    <source>
        <dbReference type="Proteomes" id="UP000006048"/>
    </source>
</evidence>
<name>I4B4Q4_TURPD</name>
<dbReference type="RefSeq" id="WP_014802772.1">
    <property type="nucleotide sequence ID" value="NC_018020.1"/>
</dbReference>
<dbReference type="HOGENOM" id="CLU_1685808_0_0_12"/>
<dbReference type="AlphaFoldDB" id="I4B4Q4"/>
<evidence type="ECO:0000313" key="1">
    <source>
        <dbReference type="EMBL" id="AFM12261.1"/>
    </source>
</evidence>
<proteinExistence type="predicted"/>
<gene>
    <name evidence="1" type="ordered locus">Turpa_1613</name>
</gene>
<sequence length="156" mass="18540">MTPSGFRFSRLQVVFQVFFAVLLIFCSRKPPEWSPDLKNFLNKANRELDELAPFFMRNSSPEKVMDGLGRLDKFMDGIVVDMRRMIEKYPELLKDSRAVGTYHRLEIKLLQDNIERIQKDGAYWYQKLNKQKRYIDLVQRIHTKIRIADKMTVPPN</sequence>
<dbReference type="Proteomes" id="UP000006048">
    <property type="component" value="Chromosome"/>
</dbReference>
<keyword evidence="2" id="KW-1185">Reference proteome</keyword>
<protein>
    <submittedName>
        <fullName evidence="1">Uncharacterized protein</fullName>
    </submittedName>
</protein>
<organism evidence="1 2">
    <name type="scientific">Turneriella parva (strain ATCC BAA-1111 / DSM 21527 / NCTC 11395 / H)</name>
    <name type="common">Leptospira parva</name>
    <dbReference type="NCBI Taxonomy" id="869212"/>
    <lineage>
        <taxon>Bacteria</taxon>
        <taxon>Pseudomonadati</taxon>
        <taxon>Spirochaetota</taxon>
        <taxon>Spirochaetia</taxon>
        <taxon>Leptospirales</taxon>
        <taxon>Leptospiraceae</taxon>
        <taxon>Turneriella</taxon>
    </lineage>
</organism>
<dbReference type="STRING" id="869212.Turpa_1613"/>
<dbReference type="EMBL" id="CP002959">
    <property type="protein sequence ID" value="AFM12261.1"/>
    <property type="molecule type" value="Genomic_DNA"/>
</dbReference>
<dbReference type="KEGG" id="tpx:Turpa_1613"/>
<accession>I4B4Q4</accession>
<reference evidence="1 2" key="1">
    <citation type="submission" date="2012-06" db="EMBL/GenBank/DDBJ databases">
        <title>The complete chromosome of genome of Turneriella parva DSM 21527.</title>
        <authorList>
            <consortium name="US DOE Joint Genome Institute (JGI-PGF)"/>
            <person name="Lucas S."/>
            <person name="Han J."/>
            <person name="Lapidus A."/>
            <person name="Bruce D."/>
            <person name="Goodwin L."/>
            <person name="Pitluck S."/>
            <person name="Peters L."/>
            <person name="Kyrpides N."/>
            <person name="Mavromatis K."/>
            <person name="Ivanova N."/>
            <person name="Mikhailova N."/>
            <person name="Chertkov O."/>
            <person name="Detter J.C."/>
            <person name="Tapia R."/>
            <person name="Han C."/>
            <person name="Land M."/>
            <person name="Hauser L."/>
            <person name="Markowitz V."/>
            <person name="Cheng J.-F."/>
            <person name="Hugenholtz P."/>
            <person name="Woyke T."/>
            <person name="Wu D."/>
            <person name="Gronow S."/>
            <person name="Wellnitz S."/>
            <person name="Brambilla E."/>
            <person name="Klenk H.-P."/>
            <person name="Eisen J.A."/>
        </authorList>
    </citation>
    <scope>NUCLEOTIDE SEQUENCE [LARGE SCALE GENOMIC DNA]</scope>
    <source>
        <strain evidence="2">ATCC BAA-1111 / DSM 21527 / NCTC 11395 / H</strain>
    </source>
</reference>